<evidence type="ECO:0000313" key="3">
    <source>
        <dbReference type="Proteomes" id="UP000770661"/>
    </source>
</evidence>
<keyword evidence="3" id="KW-1185">Reference proteome</keyword>
<evidence type="ECO:0000256" key="1">
    <source>
        <dbReference type="SAM" id="MobiDB-lite"/>
    </source>
</evidence>
<organism evidence="2 3">
    <name type="scientific">Chionoecetes opilio</name>
    <name type="common">Atlantic snow crab</name>
    <name type="synonym">Cancer opilio</name>
    <dbReference type="NCBI Taxonomy" id="41210"/>
    <lineage>
        <taxon>Eukaryota</taxon>
        <taxon>Metazoa</taxon>
        <taxon>Ecdysozoa</taxon>
        <taxon>Arthropoda</taxon>
        <taxon>Crustacea</taxon>
        <taxon>Multicrustacea</taxon>
        <taxon>Malacostraca</taxon>
        <taxon>Eumalacostraca</taxon>
        <taxon>Eucarida</taxon>
        <taxon>Decapoda</taxon>
        <taxon>Pleocyemata</taxon>
        <taxon>Brachyura</taxon>
        <taxon>Eubrachyura</taxon>
        <taxon>Majoidea</taxon>
        <taxon>Majidae</taxon>
        <taxon>Chionoecetes</taxon>
    </lineage>
</organism>
<feature type="region of interest" description="Disordered" evidence="1">
    <location>
        <begin position="96"/>
        <end position="119"/>
    </location>
</feature>
<accession>A0A8J4XWY4</accession>
<proteinExistence type="predicted"/>
<gene>
    <name evidence="2" type="ORF">GWK47_012288</name>
</gene>
<comment type="caution">
    <text evidence="2">The sequence shown here is derived from an EMBL/GenBank/DDBJ whole genome shotgun (WGS) entry which is preliminary data.</text>
</comment>
<reference evidence="2" key="1">
    <citation type="submission" date="2020-07" db="EMBL/GenBank/DDBJ databases">
        <title>The High-quality genome of the commercially important snow crab, Chionoecetes opilio.</title>
        <authorList>
            <person name="Jeong J.-H."/>
            <person name="Ryu S."/>
        </authorList>
    </citation>
    <scope>NUCLEOTIDE SEQUENCE</scope>
    <source>
        <strain evidence="2">MADBK_172401_WGS</strain>
        <tissue evidence="2">Digestive gland</tissue>
    </source>
</reference>
<feature type="compositionally biased region" description="Basic and acidic residues" evidence="1">
    <location>
        <begin position="96"/>
        <end position="105"/>
    </location>
</feature>
<evidence type="ECO:0000313" key="2">
    <source>
        <dbReference type="EMBL" id="KAG0715288.1"/>
    </source>
</evidence>
<protein>
    <submittedName>
        <fullName evidence="2">Uncharacterized protein</fullName>
    </submittedName>
</protein>
<dbReference type="Proteomes" id="UP000770661">
    <property type="component" value="Unassembled WGS sequence"/>
</dbReference>
<feature type="compositionally biased region" description="Polar residues" evidence="1">
    <location>
        <begin position="106"/>
        <end position="115"/>
    </location>
</feature>
<dbReference type="AlphaFoldDB" id="A0A8J4XWY4"/>
<name>A0A8J4XWY4_CHIOP</name>
<sequence>MGYDWGESPQAFTHRFICQHAVIATKLPNEKFPDRDKTIKRKLWYGLPVASREKLEGFLDEGYPLKKFIDRLEHERQLLEERHTPRVNMISAHKKEGKMLDEKETNSSIHFPNSETTKDEVEELRQQIREIQARLAQEKTEKPHLHTGPSQFETPTRKYCAYC</sequence>
<dbReference type="EMBL" id="JACEEZ010019833">
    <property type="protein sequence ID" value="KAG0715288.1"/>
    <property type="molecule type" value="Genomic_DNA"/>
</dbReference>